<dbReference type="AlphaFoldDB" id="F4G2E6"/>
<dbReference type="GeneID" id="10493080"/>
<dbReference type="PATRIC" id="fig|1006006.8.peg.888"/>
<dbReference type="NCBIfam" id="TIGR00129">
    <property type="entry name" value="fdhD_narQ"/>
    <property type="match status" value="1"/>
</dbReference>
<dbReference type="PIRSF" id="PIRSF015626">
    <property type="entry name" value="FdhD"/>
    <property type="match status" value="1"/>
</dbReference>
<protein>
    <recommendedName>
        <fullName evidence="3">Sulfur carrier protein FdhD</fullName>
    </recommendedName>
</protein>
<dbReference type="PANTHER" id="PTHR30592:SF1">
    <property type="entry name" value="SULFUR CARRIER PROTEIN FDHD"/>
    <property type="match status" value="1"/>
</dbReference>
<accession>F4G2E6</accession>
<dbReference type="Gene3D" id="3.40.140.10">
    <property type="entry name" value="Cytidine Deaminase, domain 2"/>
    <property type="match status" value="1"/>
</dbReference>
<dbReference type="RefSeq" id="WP_013737492.1">
    <property type="nucleotide sequence ID" value="NC_015435.1"/>
</dbReference>
<dbReference type="EMBL" id="CP002656">
    <property type="protein sequence ID" value="AEB94994.1"/>
    <property type="molecule type" value="Genomic_DNA"/>
</dbReference>
<sequence>MQVEKVNLVKIREGEWTRNEDFVAIEEPLEISTCFRECKTFAIVMRTPGDDLELSLGFLYSEGIIDRYDDVVSVEVRSGTSQIFLKNENKVKSREIVVNSSCGVCGRALLYALEVLRSDVRIKSDVIFSLPKKLRDGQSAFNVTGGLHAAGLFSTEGEMLYLYEDVGRHNAVDKIVGRLLMRNELPASSTILQVSGRIGYEIVSKAIMAGIPVVSGISAPTSYAIKIAEDSGITLIGFSRGESFNVYAHPERIKA</sequence>
<evidence type="ECO:0000313" key="4">
    <source>
        <dbReference type="EMBL" id="AEB94994.1"/>
    </source>
</evidence>
<dbReference type="PANTHER" id="PTHR30592">
    <property type="entry name" value="FORMATE DEHYDROGENASE"/>
    <property type="match status" value="1"/>
</dbReference>
<dbReference type="Proteomes" id="UP000007812">
    <property type="component" value="Chromosome"/>
</dbReference>
<feature type="active site" description="Cysteine persulfide intermediate" evidence="3">
    <location>
        <position position="102"/>
    </location>
</feature>
<dbReference type="GO" id="GO:0097163">
    <property type="term" value="F:sulfur carrier activity"/>
    <property type="evidence" value="ECO:0007669"/>
    <property type="project" value="UniProtKB-UniRule"/>
</dbReference>
<dbReference type="InterPro" id="IPR016193">
    <property type="entry name" value="Cytidine_deaminase-like"/>
</dbReference>
<dbReference type="OrthoDB" id="57189at2157"/>
<keyword evidence="2 3" id="KW-0501">Molybdenum cofactor biosynthesis</keyword>
<proteinExistence type="inferred from homology"/>
<comment type="subcellular location">
    <subcellularLocation>
        <location evidence="3">Cytoplasm</location>
    </subcellularLocation>
</comment>
<dbReference type="eggNOG" id="arCOG04358">
    <property type="taxonomic scope" value="Archaea"/>
</dbReference>
<evidence type="ECO:0000256" key="1">
    <source>
        <dbReference type="ARBA" id="ARBA00022490"/>
    </source>
</evidence>
<comment type="caution">
    <text evidence="3">Lacks conserved residue(s) required for the propagation of feature annotation.</text>
</comment>
<reference evidence="4 5" key="1">
    <citation type="journal article" date="2011" name="J. Bacteriol.">
        <title>Complete genome sequence of Metallosphaera cuprina, a metal sulfide-oxidizing archaeon from a hot spring.</title>
        <authorList>
            <person name="Liu L.J."/>
            <person name="You X.Y."/>
            <person name="Zheng H."/>
            <person name="Wang S."/>
            <person name="Jiang C.Y."/>
            <person name="Liu S.J."/>
        </authorList>
    </citation>
    <scope>NUCLEOTIDE SEQUENCE [LARGE SCALE GENOMIC DNA]</scope>
    <source>
        <strain evidence="4 5">Ar-4</strain>
    </source>
</reference>
<keyword evidence="5" id="KW-1185">Reference proteome</keyword>
<keyword evidence="1 3" id="KW-0963">Cytoplasm</keyword>
<dbReference type="GO" id="GO:0016783">
    <property type="term" value="F:sulfurtransferase activity"/>
    <property type="evidence" value="ECO:0007669"/>
    <property type="project" value="InterPro"/>
</dbReference>
<comment type="function">
    <text evidence="3">Required for formate dehydrogenase (FDH) activity. Acts as a sulfur carrier protein that transfers sulfur from IscS to the molybdenum cofactor prior to its insertion into FDH.</text>
</comment>
<evidence type="ECO:0000256" key="2">
    <source>
        <dbReference type="ARBA" id="ARBA00023150"/>
    </source>
</evidence>
<dbReference type="STRING" id="1006006.Mcup_0889"/>
<organism evidence="4 5">
    <name type="scientific">Metallosphaera cuprina (strain Ar-4)</name>
    <dbReference type="NCBI Taxonomy" id="1006006"/>
    <lineage>
        <taxon>Archaea</taxon>
        <taxon>Thermoproteota</taxon>
        <taxon>Thermoprotei</taxon>
        <taxon>Sulfolobales</taxon>
        <taxon>Sulfolobaceae</taxon>
        <taxon>Metallosphaera</taxon>
    </lineage>
</organism>
<comment type="similarity">
    <text evidence="3">Belongs to the FdhD family.</text>
</comment>
<gene>
    <name evidence="3" type="primary">fdhD</name>
    <name evidence="4" type="ordered locus">Mcup_0889</name>
</gene>
<evidence type="ECO:0000256" key="3">
    <source>
        <dbReference type="HAMAP-Rule" id="MF_00187"/>
    </source>
</evidence>
<dbReference type="HAMAP" id="MF_00187">
    <property type="entry name" value="FdhD"/>
    <property type="match status" value="1"/>
</dbReference>
<dbReference type="Gene3D" id="3.10.20.10">
    <property type="match status" value="1"/>
</dbReference>
<evidence type="ECO:0000313" key="5">
    <source>
        <dbReference type="Proteomes" id="UP000007812"/>
    </source>
</evidence>
<dbReference type="KEGG" id="mcn:Mcup_0889"/>
<dbReference type="Pfam" id="PF02634">
    <property type="entry name" value="FdhD-NarQ"/>
    <property type="match status" value="1"/>
</dbReference>
<dbReference type="GO" id="GO:0006777">
    <property type="term" value="P:Mo-molybdopterin cofactor biosynthetic process"/>
    <property type="evidence" value="ECO:0007669"/>
    <property type="project" value="UniProtKB-UniRule"/>
</dbReference>
<name>F4G2E6_METCR</name>
<dbReference type="HOGENOM" id="CLU_056887_3_0_2"/>
<dbReference type="InterPro" id="IPR003786">
    <property type="entry name" value="FdhD"/>
</dbReference>
<dbReference type="GO" id="GO:0005737">
    <property type="term" value="C:cytoplasm"/>
    <property type="evidence" value="ECO:0007669"/>
    <property type="project" value="UniProtKB-SubCell"/>
</dbReference>
<dbReference type="SUPFAM" id="SSF53927">
    <property type="entry name" value="Cytidine deaminase-like"/>
    <property type="match status" value="1"/>
</dbReference>